<feature type="non-terminal residue" evidence="1">
    <location>
        <position position="1"/>
    </location>
</feature>
<proteinExistence type="predicted"/>
<protein>
    <submittedName>
        <fullName evidence="1">Uncharacterized protein</fullName>
    </submittedName>
</protein>
<name>A0A814MXI1_9BILA</name>
<evidence type="ECO:0000313" key="2">
    <source>
        <dbReference type="Proteomes" id="UP000663879"/>
    </source>
</evidence>
<keyword evidence="2" id="KW-1185">Reference proteome</keyword>
<dbReference type="AlphaFoldDB" id="A0A814MXI1"/>
<dbReference type="OrthoDB" id="10000719at2759"/>
<evidence type="ECO:0000313" key="1">
    <source>
        <dbReference type="EMBL" id="CAF1084123.1"/>
    </source>
</evidence>
<organism evidence="1 2">
    <name type="scientific">Brachionus calyciflorus</name>
    <dbReference type="NCBI Taxonomy" id="104777"/>
    <lineage>
        <taxon>Eukaryota</taxon>
        <taxon>Metazoa</taxon>
        <taxon>Spiralia</taxon>
        <taxon>Gnathifera</taxon>
        <taxon>Rotifera</taxon>
        <taxon>Eurotatoria</taxon>
        <taxon>Monogononta</taxon>
        <taxon>Pseudotrocha</taxon>
        <taxon>Ploima</taxon>
        <taxon>Brachionidae</taxon>
        <taxon>Brachionus</taxon>
    </lineage>
</organism>
<reference evidence="1" key="1">
    <citation type="submission" date="2021-02" db="EMBL/GenBank/DDBJ databases">
        <authorList>
            <person name="Nowell W R."/>
        </authorList>
    </citation>
    <scope>NUCLEOTIDE SEQUENCE</scope>
    <source>
        <strain evidence="1">Ploen Becks lab</strain>
    </source>
</reference>
<comment type="caution">
    <text evidence="1">The sequence shown here is derived from an EMBL/GenBank/DDBJ whole genome shotgun (WGS) entry which is preliminary data.</text>
</comment>
<dbReference type="EMBL" id="CAJNOC010006713">
    <property type="protein sequence ID" value="CAF1084123.1"/>
    <property type="molecule type" value="Genomic_DNA"/>
</dbReference>
<dbReference type="Proteomes" id="UP000663879">
    <property type="component" value="Unassembled WGS sequence"/>
</dbReference>
<gene>
    <name evidence="1" type="ORF">OXX778_LOCUS20337</name>
</gene>
<sequence>YDSELRTKYLISNLINNGFQKIYDQFYSHFTTSSDLTQAKSYCYTNSTLCAGGSVNGSDILEIVACGNCFQILTNTALNLPNLVGSVYWYMTSGYSFGFSPSSTIDQNLAETRLNSFLKLTH</sequence>
<accession>A0A814MXI1</accession>